<evidence type="ECO:0000313" key="3">
    <source>
        <dbReference type="Proteomes" id="UP000283946"/>
    </source>
</evidence>
<dbReference type="KEGG" id="ria:C7V51_04415"/>
<dbReference type="AlphaFoldDB" id="A0AAD1EM02"/>
<keyword evidence="1" id="KW-0472">Membrane</keyword>
<accession>A0AAD1EM02</accession>
<gene>
    <name evidence="2" type="ORF">C7V51_04415</name>
</gene>
<dbReference type="RefSeq" id="WP_104264821.1">
    <property type="nucleotide sequence ID" value="NZ_CP028130.1"/>
</dbReference>
<dbReference type="EMBL" id="CP028130">
    <property type="protein sequence ID" value="AZZ55215.1"/>
    <property type="molecule type" value="Genomic_DNA"/>
</dbReference>
<sequence>MTWWSWIVIWLGLVLGAVAMLVLFAVSYWRRGTALLGQISEVTEMLEALSPGSTDPAPPRSASSLFVDRDVVRRIHEVRRDSRRDRIDGRRSARVERGKLLVHRNRQTK</sequence>
<evidence type="ECO:0000256" key="1">
    <source>
        <dbReference type="SAM" id="Phobius"/>
    </source>
</evidence>
<dbReference type="Proteomes" id="UP000283946">
    <property type="component" value="Chromosome"/>
</dbReference>
<name>A0AAD1EM02_9MICO</name>
<proteinExistence type="predicted"/>
<reference evidence="2 3" key="1">
    <citation type="submission" date="2018-03" db="EMBL/GenBank/DDBJ databases">
        <title>Bacteriophage NCPPB3778 and a type I-E CRISPR drive the evolution of the US Biological Select Agent, Rathayibacter toxicus.</title>
        <authorList>
            <person name="Davis E.W.II."/>
            <person name="Tabima J.F."/>
            <person name="Weisberg A.J."/>
            <person name="Dantas Lopes L."/>
            <person name="Wiseman M.S."/>
            <person name="Wiseman M.S."/>
            <person name="Pupko T."/>
            <person name="Belcher M.S."/>
            <person name="Sechler A.J."/>
            <person name="Tancos M.A."/>
            <person name="Schroeder B.K."/>
            <person name="Murray T.D."/>
            <person name="Luster D.G."/>
            <person name="Schneider W.L."/>
            <person name="Rogers E."/>
            <person name="Andreote F.D."/>
            <person name="Grunwald N.J."/>
            <person name="Putnam M.L."/>
            <person name="Chang J.H."/>
        </authorList>
    </citation>
    <scope>NUCLEOTIDE SEQUENCE [LARGE SCALE GENOMIC DNA]</scope>
    <source>
        <strain evidence="2 3">NCCPB 2253</strain>
    </source>
</reference>
<keyword evidence="1" id="KW-1133">Transmembrane helix</keyword>
<organism evidence="2 3">
    <name type="scientific">Rathayibacter iranicus</name>
    <dbReference type="NCBI Taxonomy" id="59737"/>
    <lineage>
        <taxon>Bacteria</taxon>
        <taxon>Bacillati</taxon>
        <taxon>Actinomycetota</taxon>
        <taxon>Actinomycetes</taxon>
        <taxon>Micrococcales</taxon>
        <taxon>Microbacteriaceae</taxon>
        <taxon>Rathayibacter</taxon>
    </lineage>
</organism>
<protein>
    <submittedName>
        <fullName evidence="2">Uncharacterized protein</fullName>
    </submittedName>
</protein>
<feature type="transmembrane region" description="Helical" evidence="1">
    <location>
        <begin position="6"/>
        <end position="29"/>
    </location>
</feature>
<keyword evidence="1" id="KW-0812">Transmembrane</keyword>
<evidence type="ECO:0000313" key="2">
    <source>
        <dbReference type="EMBL" id="AZZ55215.1"/>
    </source>
</evidence>